<dbReference type="Pfam" id="PF05437">
    <property type="entry name" value="AzlD"/>
    <property type="match status" value="1"/>
</dbReference>
<dbReference type="Proteomes" id="UP001201549">
    <property type="component" value="Unassembled WGS sequence"/>
</dbReference>
<reference evidence="2 3" key="1">
    <citation type="submission" date="2022-02" db="EMBL/GenBank/DDBJ databases">
        <authorList>
            <person name="Zhuang L."/>
        </authorList>
    </citation>
    <scope>NUCLEOTIDE SEQUENCE [LARGE SCALE GENOMIC DNA]</scope>
    <source>
        <strain evidence="2 3">C32</strain>
    </source>
</reference>
<keyword evidence="1" id="KW-0812">Transmembrane</keyword>
<protein>
    <submittedName>
        <fullName evidence="2">AzlD family protein</fullName>
    </submittedName>
</protein>
<evidence type="ECO:0000313" key="2">
    <source>
        <dbReference type="EMBL" id="MCS4556055.1"/>
    </source>
</evidence>
<feature type="transmembrane region" description="Helical" evidence="1">
    <location>
        <begin position="20"/>
        <end position="42"/>
    </location>
</feature>
<proteinExistence type="predicted"/>
<reference evidence="3" key="2">
    <citation type="submission" date="2023-07" db="EMBL/GenBank/DDBJ databases">
        <title>Shewanella mangrovi sp. nov., an acetaldehyde- degrading bacterium isolated from mangrove sediment.</title>
        <authorList>
            <person name="Liu Y."/>
        </authorList>
    </citation>
    <scope>NUCLEOTIDE SEQUENCE [LARGE SCALE GENOMIC DNA]</scope>
    <source>
        <strain evidence="3">C32</strain>
    </source>
</reference>
<keyword evidence="1" id="KW-0472">Membrane</keyword>
<evidence type="ECO:0000256" key="1">
    <source>
        <dbReference type="SAM" id="Phobius"/>
    </source>
</evidence>
<evidence type="ECO:0000313" key="3">
    <source>
        <dbReference type="Proteomes" id="UP001201549"/>
    </source>
</evidence>
<organism evidence="2 3">
    <name type="scientific">Shewanella electrica</name>
    <dbReference type="NCBI Taxonomy" id="515560"/>
    <lineage>
        <taxon>Bacteria</taxon>
        <taxon>Pseudomonadati</taxon>
        <taxon>Pseudomonadota</taxon>
        <taxon>Gammaproteobacteria</taxon>
        <taxon>Alteromonadales</taxon>
        <taxon>Shewanellaceae</taxon>
        <taxon>Shewanella</taxon>
    </lineage>
</organism>
<gene>
    <name evidence="2" type="ORF">L9G74_06350</name>
</gene>
<dbReference type="RefSeq" id="WP_238895459.1">
    <property type="nucleotide sequence ID" value="NZ_JAKOGG010000003.1"/>
</dbReference>
<keyword evidence="3" id="KW-1185">Reference proteome</keyword>
<feature type="transmembrane region" description="Helical" evidence="1">
    <location>
        <begin position="92"/>
        <end position="112"/>
    </location>
</feature>
<dbReference type="EMBL" id="JAKOGG010000003">
    <property type="protein sequence ID" value="MCS4556055.1"/>
    <property type="molecule type" value="Genomic_DNA"/>
</dbReference>
<name>A0ABT2FI92_9GAMM</name>
<accession>A0ABT2FI92</accession>
<keyword evidence="1" id="KW-1133">Transmembrane helix</keyword>
<dbReference type="InterPro" id="IPR008407">
    <property type="entry name" value="Brnchd-chn_aa_trnsp_AzlD"/>
</dbReference>
<comment type="caution">
    <text evidence="2">The sequence shown here is derived from an EMBL/GenBank/DDBJ whole genome shotgun (WGS) entry which is preliminary data.</text>
</comment>
<sequence>MTFDQPLMASIEQLFTQHMAVLTIIAMGLTTYLTRIIGYLALRKRRLNPRVERVMEVVPGCVLIAVIAPVIFSGRFSDMLAVAITLLATLRLSLLPTVIIAIVSTGLLRYWLG</sequence>
<feature type="transmembrane region" description="Helical" evidence="1">
    <location>
        <begin position="54"/>
        <end position="72"/>
    </location>
</feature>